<name>A0A0B7FWL7_THACB</name>
<evidence type="ECO:0000259" key="1">
    <source>
        <dbReference type="Pfam" id="PF08241"/>
    </source>
</evidence>
<accession>A0A0B7FWL7</accession>
<evidence type="ECO:0000313" key="3">
    <source>
        <dbReference type="Proteomes" id="UP000059188"/>
    </source>
</evidence>
<dbReference type="OrthoDB" id="10017101at2759"/>
<dbReference type="Gene3D" id="3.40.50.150">
    <property type="entry name" value="Vaccinia Virus protein VP39"/>
    <property type="match status" value="1"/>
</dbReference>
<dbReference type="PANTHER" id="PTHR43861:SF1">
    <property type="entry name" value="TRANS-ACONITATE 2-METHYLTRANSFERASE"/>
    <property type="match status" value="1"/>
</dbReference>
<dbReference type="GO" id="GO:0008757">
    <property type="term" value="F:S-adenosylmethionine-dependent methyltransferase activity"/>
    <property type="evidence" value="ECO:0007669"/>
    <property type="project" value="InterPro"/>
</dbReference>
<dbReference type="Proteomes" id="UP000059188">
    <property type="component" value="Unassembled WGS sequence"/>
</dbReference>
<evidence type="ECO:0000313" key="2">
    <source>
        <dbReference type="EMBL" id="CEL62371.1"/>
    </source>
</evidence>
<dbReference type="InterPro" id="IPR013216">
    <property type="entry name" value="Methyltransf_11"/>
</dbReference>
<dbReference type="EMBL" id="LN679167">
    <property type="protein sequence ID" value="CEL62371.1"/>
    <property type="molecule type" value="Genomic_DNA"/>
</dbReference>
<dbReference type="AlphaFoldDB" id="A0A0B7FWL7"/>
<sequence>MLELNGTPKYTWSPVLYNKSAPFVYSDENTKPLFQLLSAHPGERVADMGCGTGELTLRIQKLVGDEGLVLGVDACENMLEAAERNGVKSLFRSDIQALEVPDNFKDLMGTFDAVFTNSTLQWCKKDPHGPVKAAKSFLKPGGRFVGEFPGYMTGIGTRCAFSQVLKKRGINPPDPWFLPQPTEYAKILEAEGFQVEYITLDPRVCLLPGSMIDFLRAIYRIAFLKDMSDEEAEKALQEVADICELEHRDAMGNWSIMYTTVRFRAIAPCNSA</sequence>
<dbReference type="PANTHER" id="PTHR43861">
    <property type="entry name" value="TRANS-ACONITATE 2-METHYLTRANSFERASE-RELATED"/>
    <property type="match status" value="1"/>
</dbReference>
<reference evidence="2 3" key="1">
    <citation type="submission" date="2014-11" db="EMBL/GenBank/DDBJ databases">
        <authorList>
            <person name="Wibberg Daniel"/>
        </authorList>
    </citation>
    <scope>NUCLEOTIDE SEQUENCE [LARGE SCALE GENOMIC DNA]</scope>
    <source>
        <strain evidence="2">Rhizoctonia solani AG1-IB 7/3/14</strain>
    </source>
</reference>
<gene>
    <name evidence="2" type="ORF">RSOLAG1IB_10416</name>
</gene>
<proteinExistence type="predicted"/>
<dbReference type="STRING" id="1108050.A0A0B7FWL7"/>
<protein>
    <recommendedName>
        <fullName evidence="1">Methyltransferase type 11 domain-containing protein</fullName>
    </recommendedName>
</protein>
<dbReference type="Pfam" id="PF08241">
    <property type="entry name" value="Methyltransf_11"/>
    <property type="match status" value="1"/>
</dbReference>
<dbReference type="SUPFAM" id="SSF53335">
    <property type="entry name" value="S-adenosyl-L-methionine-dependent methyltransferases"/>
    <property type="match status" value="1"/>
</dbReference>
<dbReference type="CDD" id="cd02440">
    <property type="entry name" value="AdoMet_MTases"/>
    <property type="match status" value="1"/>
</dbReference>
<dbReference type="InterPro" id="IPR029063">
    <property type="entry name" value="SAM-dependent_MTases_sf"/>
</dbReference>
<keyword evidence="3" id="KW-1185">Reference proteome</keyword>
<feature type="domain" description="Methyltransferase type 11" evidence="1">
    <location>
        <begin position="47"/>
        <end position="145"/>
    </location>
</feature>
<organism evidence="2 3">
    <name type="scientific">Thanatephorus cucumeris (strain AG1-IB / isolate 7/3/14)</name>
    <name type="common">Lettuce bottom rot fungus</name>
    <name type="synonym">Rhizoctonia solani</name>
    <dbReference type="NCBI Taxonomy" id="1108050"/>
    <lineage>
        <taxon>Eukaryota</taxon>
        <taxon>Fungi</taxon>
        <taxon>Dikarya</taxon>
        <taxon>Basidiomycota</taxon>
        <taxon>Agaricomycotina</taxon>
        <taxon>Agaricomycetes</taxon>
        <taxon>Cantharellales</taxon>
        <taxon>Ceratobasidiaceae</taxon>
        <taxon>Rhizoctonia</taxon>
        <taxon>Rhizoctonia solani AG-1</taxon>
    </lineage>
</organism>